<proteinExistence type="predicted"/>
<keyword evidence="2" id="KW-1185">Reference proteome</keyword>
<accession>A0ABQ2RWE2</accession>
<organism evidence="1 2">
    <name type="scientific">Deinococcus seoulensis</name>
    <dbReference type="NCBI Taxonomy" id="1837379"/>
    <lineage>
        <taxon>Bacteria</taxon>
        <taxon>Thermotogati</taxon>
        <taxon>Deinococcota</taxon>
        <taxon>Deinococci</taxon>
        <taxon>Deinococcales</taxon>
        <taxon>Deinococcaceae</taxon>
        <taxon>Deinococcus</taxon>
    </lineage>
</organism>
<name>A0ABQ2RWE2_9DEIO</name>
<gene>
    <name evidence="1" type="ORF">GCM10008959_26080</name>
</gene>
<comment type="caution">
    <text evidence="1">The sequence shown here is derived from an EMBL/GenBank/DDBJ whole genome shotgun (WGS) entry which is preliminary data.</text>
</comment>
<sequence length="79" mass="8714">MSTYRRERLWQIAGSVESTPAAREAVLRVMREHGRPMSLSLIASRAHGLSAAQVAAALLHLIEWDEGVGVNDAELFDLE</sequence>
<dbReference type="Proteomes" id="UP000634308">
    <property type="component" value="Unassembled WGS sequence"/>
</dbReference>
<dbReference type="EMBL" id="BMQM01000017">
    <property type="protein sequence ID" value="GGR62814.1"/>
    <property type="molecule type" value="Genomic_DNA"/>
</dbReference>
<evidence type="ECO:0000313" key="2">
    <source>
        <dbReference type="Proteomes" id="UP000634308"/>
    </source>
</evidence>
<dbReference type="RefSeq" id="WP_189065431.1">
    <property type="nucleotide sequence ID" value="NZ_BMQM01000017.1"/>
</dbReference>
<reference evidence="2" key="1">
    <citation type="journal article" date="2019" name="Int. J. Syst. Evol. Microbiol.">
        <title>The Global Catalogue of Microorganisms (GCM) 10K type strain sequencing project: providing services to taxonomists for standard genome sequencing and annotation.</title>
        <authorList>
            <consortium name="The Broad Institute Genomics Platform"/>
            <consortium name="The Broad Institute Genome Sequencing Center for Infectious Disease"/>
            <person name="Wu L."/>
            <person name="Ma J."/>
        </authorList>
    </citation>
    <scope>NUCLEOTIDE SEQUENCE [LARGE SCALE GENOMIC DNA]</scope>
    <source>
        <strain evidence="2">JCM 31404</strain>
    </source>
</reference>
<protein>
    <submittedName>
        <fullName evidence="1">Uncharacterized protein</fullName>
    </submittedName>
</protein>
<evidence type="ECO:0000313" key="1">
    <source>
        <dbReference type="EMBL" id="GGR62814.1"/>
    </source>
</evidence>